<reference evidence="10" key="1">
    <citation type="journal article" date="2019" name="Int. J. Syst. Evol. Microbiol.">
        <title>The Global Catalogue of Microorganisms (GCM) 10K type strain sequencing project: providing services to taxonomists for standard genome sequencing and annotation.</title>
        <authorList>
            <consortium name="The Broad Institute Genomics Platform"/>
            <consortium name="The Broad Institute Genome Sequencing Center for Infectious Disease"/>
            <person name="Wu L."/>
            <person name="Ma J."/>
        </authorList>
    </citation>
    <scope>NUCLEOTIDE SEQUENCE [LARGE SCALE GENOMIC DNA]</scope>
    <source>
        <strain evidence="10">JCM 17130</strain>
    </source>
</reference>
<dbReference type="PANTHER" id="PTHR22981:SF7">
    <property type="entry name" value="3-HYDROXYISOBUTYRATE DEHYDROGENASE, MITOCHONDRIAL"/>
    <property type="match status" value="1"/>
</dbReference>
<comment type="catalytic activity">
    <reaction evidence="5">
        <text>3-hydroxy-2-methylpropanoate + NAD(+) = 2-methyl-3-oxopropanoate + NADH + H(+)</text>
        <dbReference type="Rhea" id="RHEA:17681"/>
        <dbReference type="ChEBI" id="CHEBI:11805"/>
        <dbReference type="ChEBI" id="CHEBI:15378"/>
        <dbReference type="ChEBI" id="CHEBI:57540"/>
        <dbReference type="ChEBI" id="CHEBI:57700"/>
        <dbReference type="ChEBI" id="CHEBI:57945"/>
        <dbReference type="EC" id="1.1.1.31"/>
    </reaction>
</comment>
<evidence type="ECO:0000256" key="4">
    <source>
        <dbReference type="ARBA" id="ARBA00023027"/>
    </source>
</evidence>
<dbReference type="Gene3D" id="3.40.50.720">
    <property type="entry name" value="NAD(P)-binding Rossmann-like Domain"/>
    <property type="match status" value="1"/>
</dbReference>
<comment type="pathway">
    <text evidence="5">Amino-acid degradation; L-valine degradation.</text>
</comment>
<dbReference type="NCBIfam" id="TIGR01692">
    <property type="entry name" value="HIBADH"/>
    <property type="match status" value="1"/>
</dbReference>
<dbReference type="SUPFAM" id="SSF48179">
    <property type="entry name" value="6-phosphogluconate dehydrogenase C-terminal domain-like"/>
    <property type="match status" value="1"/>
</dbReference>
<evidence type="ECO:0000259" key="7">
    <source>
        <dbReference type="Pfam" id="PF03446"/>
    </source>
</evidence>
<dbReference type="InterPro" id="IPR006115">
    <property type="entry name" value="6PGDH_NADP-bd"/>
</dbReference>
<accession>A0ABW4L3D8</accession>
<comment type="caution">
    <text evidence="9">The sequence shown here is derived from an EMBL/GenBank/DDBJ whole genome shotgun (WGS) entry which is preliminary data.</text>
</comment>
<gene>
    <name evidence="9" type="primary">mmsB</name>
    <name evidence="9" type="ORF">ACFSE6_09660</name>
</gene>
<sequence>MHDLGETARGGRAWANAHTSRGRLAVERGGAPRHRKRRQASTTLSAQQGTARGDEGSMANIAVVGLGNMGAPMAAHLVQAQHDVSGYDPSTEASERARSHGVRIASDVTDAVGRAEIVLTMLPDGGVVEEVLTGSRGALAALPSGGLVIDSSTIDVGTARRMHEAAAAAGHRYLDAPVSGGMTGAQAGTLTFMVGGDPGVLAEAEPALLAMGARAVHAGGPGAGAAAKIVNNMLLGISLTGVCEAFTLAGRLGLDAAVFYDIATTSTGDCWALRNWTPVPDLVASAPASNDFRPGFSTDLMLKDLRLACEAADSVGAPLDAARTVRALFTDHAERGAGPRDCSSLIELVGQER</sequence>
<dbReference type="EC" id="1.1.1.31" evidence="5"/>
<keyword evidence="3 5" id="KW-0560">Oxidoreductase</keyword>
<keyword evidence="2 5" id="KW-0101">Branched-chain amino acid catabolism</keyword>
<dbReference type="PANTHER" id="PTHR22981">
    <property type="entry name" value="3-HYDROXYISOBUTYRATE DEHYDROGENASE-RELATED"/>
    <property type="match status" value="1"/>
</dbReference>
<dbReference type="InterPro" id="IPR036291">
    <property type="entry name" value="NAD(P)-bd_dom_sf"/>
</dbReference>
<dbReference type="PROSITE" id="PS00895">
    <property type="entry name" value="3_HYDROXYISOBUT_DH"/>
    <property type="match status" value="1"/>
</dbReference>
<feature type="compositionally biased region" description="Polar residues" evidence="6">
    <location>
        <begin position="40"/>
        <end position="50"/>
    </location>
</feature>
<comment type="similarity">
    <text evidence="1 5">Belongs to the HIBADH-related family.</text>
</comment>
<dbReference type="SUPFAM" id="SSF51735">
    <property type="entry name" value="NAD(P)-binding Rossmann-fold domains"/>
    <property type="match status" value="1"/>
</dbReference>
<evidence type="ECO:0000256" key="6">
    <source>
        <dbReference type="SAM" id="MobiDB-lite"/>
    </source>
</evidence>
<dbReference type="InterPro" id="IPR013328">
    <property type="entry name" value="6PGD_dom2"/>
</dbReference>
<proteinExistence type="inferred from homology"/>
<feature type="domain" description="6-phosphogluconate dehydrogenase NADP-binding" evidence="7">
    <location>
        <begin position="60"/>
        <end position="219"/>
    </location>
</feature>
<evidence type="ECO:0000259" key="8">
    <source>
        <dbReference type="Pfam" id="PF14833"/>
    </source>
</evidence>
<dbReference type="InterPro" id="IPR011548">
    <property type="entry name" value="HIBADH"/>
</dbReference>
<evidence type="ECO:0000256" key="2">
    <source>
        <dbReference type="ARBA" id="ARBA00022456"/>
    </source>
</evidence>
<dbReference type="EMBL" id="JBHUEE010000004">
    <property type="protein sequence ID" value="MFD1718101.1"/>
    <property type="molecule type" value="Genomic_DNA"/>
</dbReference>
<feature type="domain" description="3-hydroxyisobutyrate dehydrogenase-like NAD-binding" evidence="8">
    <location>
        <begin position="222"/>
        <end position="348"/>
    </location>
</feature>
<dbReference type="InterPro" id="IPR029154">
    <property type="entry name" value="HIBADH-like_NADP-bd"/>
</dbReference>
<evidence type="ECO:0000313" key="10">
    <source>
        <dbReference type="Proteomes" id="UP001597277"/>
    </source>
</evidence>
<dbReference type="GO" id="GO:0008442">
    <property type="term" value="F:3-hydroxyisobutyrate dehydrogenase activity"/>
    <property type="evidence" value="ECO:0007669"/>
    <property type="project" value="UniProtKB-EC"/>
</dbReference>
<dbReference type="Pfam" id="PF14833">
    <property type="entry name" value="NAD_binding_11"/>
    <property type="match status" value="1"/>
</dbReference>
<protein>
    <recommendedName>
        <fullName evidence="5">3-hydroxyisobutyrate dehydrogenase</fullName>
        <shortName evidence="5">HIBADH</shortName>
        <ecNumber evidence="5">1.1.1.31</ecNumber>
    </recommendedName>
</protein>
<keyword evidence="10" id="KW-1185">Reference proteome</keyword>
<evidence type="ECO:0000313" key="9">
    <source>
        <dbReference type="EMBL" id="MFD1718101.1"/>
    </source>
</evidence>
<dbReference type="InterPro" id="IPR002204">
    <property type="entry name" value="3-OH-isobutyrate_DH-rel_CS"/>
</dbReference>
<dbReference type="Gene3D" id="1.10.1040.10">
    <property type="entry name" value="N-(1-d-carboxylethyl)-l-norvaline Dehydrogenase, domain 2"/>
    <property type="match status" value="1"/>
</dbReference>
<keyword evidence="4 5" id="KW-0520">NAD</keyword>
<dbReference type="Proteomes" id="UP001597277">
    <property type="component" value="Unassembled WGS sequence"/>
</dbReference>
<dbReference type="InterPro" id="IPR008927">
    <property type="entry name" value="6-PGluconate_DH-like_C_sf"/>
</dbReference>
<dbReference type="Pfam" id="PF03446">
    <property type="entry name" value="NAD_binding_2"/>
    <property type="match status" value="1"/>
</dbReference>
<evidence type="ECO:0000256" key="3">
    <source>
        <dbReference type="ARBA" id="ARBA00023002"/>
    </source>
</evidence>
<name>A0ABW4L3D8_9MICO</name>
<organism evidence="9 10">
    <name type="scientific">Georgenia deserti</name>
    <dbReference type="NCBI Taxonomy" id="2093781"/>
    <lineage>
        <taxon>Bacteria</taxon>
        <taxon>Bacillati</taxon>
        <taxon>Actinomycetota</taxon>
        <taxon>Actinomycetes</taxon>
        <taxon>Micrococcales</taxon>
        <taxon>Bogoriellaceae</taxon>
        <taxon>Georgenia</taxon>
    </lineage>
</organism>
<evidence type="ECO:0000256" key="5">
    <source>
        <dbReference type="RuleBase" id="RU910714"/>
    </source>
</evidence>
<evidence type="ECO:0000256" key="1">
    <source>
        <dbReference type="ARBA" id="ARBA00009080"/>
    </source>
</evidence>
<feature type="region of interest" description="Disordered" evidence="6">
    <location>
        <begin position="1"/>
        <end position="53"/>
    </location>
</feature>
<dbReference type="RefSeq" id="WP_388005704.1">
    <property type="nucleotide sequence ID" value="NZ_JBHUEE010000004.1"/>
</dbReference>